<dbReference type="Proteomes" id="UP000280296">
    <property type="component" value="Unassembled WGS sequence"/>
</dbReference>
<proteinExistence type="predicted"/>
<sequence>MTKRAWISLAGVGLAAVVSWTVAVDSVRIEEDCLDCQLSRTIERVRVASAVVAESIRERPSLISMVADDLGAPCPHDRVHRWESRRRLGLVLTVVDEPVLYPVQRPWYPPCAREGARSLAAAEDGLSSEFRARVLEAHDWAYWARLRDRVYDACPPEQRPEALADPGDQAPSADGKEAGEPSATGDDPAGCDRSSD</sequence>
<dbReference type="AlphaFoldDB" id="A0A432MP09"/>
<dbReference type="RefSeq" id="WP_126724296.1">
    <property type="nucleotide sequence ID" value="NZ_RYZH01000007.1"/>
</dbReference>
<comment type="caution">
    <text evidence="2">The sequence shown here is derived from an EMBL/GenBank/DDBJ whole genome shotgun (WGS) entry which is preliminary data.</text>
</comment>
<reference evidence="2 3" key="1">
    <citation type="submission" date="2018-12" db="EMBL/GenBank/DDBJ databases">
        <authorList>
            <person name="Toschakov S.V."/>
        </authorList>
    </citation>
    <scope>NUCLEOTIDE SEQUENCE [LARGE SCALE GENOMIC DNA]</scope>
    <source>
        <strain evidence="2 3">GM2012</strain>
    </source>
</reference>
<gene>
    <name evidence="2" type="ORF">TsocGM_05475</name>
</gene>
<organism evidence="2 3">
    <name type="scientific">Tautonia sociabilis</name>
    <dbReference type="NCBI Taxonomy" id="2080755"/>
    <lineage>
        <taxon>Bacteria</taxon>
        <taxon>Pseudomonadati</taxon>
        <taxon>Planctomycetota</taxon>
        <taxon>Planctomycetia</taxon>
        <taxon>Isosphaerales</taxon>
        <taxon>Isosphaeraceae</taxon>
        <taxon>Tautonia</taxon>
    </lineage>
</organism>
<evidence type="ECO:0000256" key="1">
    <source>
        <dbReference type="SAM" id="MobiDB-lite"/>
    </source>
</evidence>
<accession>A0A432MP09</accession>
<keyword evidence="3" id="KW-1185">Reference proteome</keyword>
<name>A0A432MP09_9BACT</name>
<reference evidence="2 3" key="2">
    <citation type="submission" date="2019-01" db="EMBL/GenBank/DDBJ databases">
        <title>Tautonia sociabilis, a novel thermotolerant planctomycete of Isosphaeraceae family, isolated from a 4000 m deep subterranean habitat.</title>
        <authorList>
            <person name="Kovaleva O.L."/>
            <person name="Elcheninov A.G."/>
            <person name="Van Heerden E."/>
            <person name="Toshchakov S.V."/>
            <person name="Novikov A."/>
            <person name="Bonch-Osmolovskaya E.A."/>
            <person name="Kublanov I.V."/>
        </authorList>
    </citation>
    <scope>NUCLEOTIDE SEQUENCE [LARGE SCALE GENOMIC DNA]</scope>
    <source>
        <strain evidence="2 3">GM2012</strain>
    </source>
</reference>
<evidence type="ECO:0000313" key="3">
    <source>
        <dbReference type="Proteomes" id="UP000280296"/>
    </source>
</evidence>
<feature type="region of interest" description="Disordered" evidence="1">
    <location>
        <begin position="156"/>
        <end position="196"/>
    </location>
</feature>
<protein>
    <submittedName>
        <fullName evidence="2">Uncharacterized protein</fullName>
    </submittedName>
</protein>
<evidence type="ECO:0000313" key="2">
    <source>
        <dbReference type="EMBL" id="RUL88808.1"/>
    </source>
</evidence>
<dbReference type="EMBL" id="RYZH01000007">
    <property type="protein sequence ID" value="RUL88808.1"/>
    <property type="molecule type" value="Genomic_DNA"/>
</dbReference>